<protein>
    <submittedName>
        <fullName evidence="4">Integrase arm-type DNA-binding domain-containing protein</fullName>
    </submittedName>
</protein>
<evidence type="ECO:0000256" key="1">
    <source>
        <dbReference type="ARBA" id="ARBA00008857"/>
    </source>
</evidence>
<dbReference type="Pfam" id="PF13356">
    <property type="entry name" value="Arm-DNA-bind_3"/>
    <property type="match status" value="1"/>
</dbReference>
<organism evidence="4 5">
    <name type="scientific">Avibacterium paragallinarum</name>
    <name type="common">Haemophilus gallinarum</name>
    <dbReference type="NCBI Taxonomy" id="728"/>
    <lineage>
        <taxon>Bacteria</taxon>
        <taxon>Pseudomonadati</taxon>
        <taxon>Pseudomonadota</taxon>
        <taxon>Gammaproteobacteria</taxon>
        <taxon>Pasteurellales</taxon>
        <taxon>Pasteurellaceae</taxon>
        <taxon>Avibacterium</taxon>
    </lineage>
</organism>
<name>A0ABU7QRX4_AVIPA</name>
<keyword evidence="5" id="KW-1185">Reference proteome</keyword>
<evidence type="ECO:0000259" key="3">
    <source>
        <dbReference type="Pfam" id="PF13356"/>
    </source>
</evidence>
<dbReference type="PANTHER" id="PTHR30629:SF6">
    <property type="entry name" value="PROPHAGE INTEGRASE INTA-RELATED"/>
    <property type="match status" value="1"/>
</dbReference>
<dbReference type="EMBL" id="JAMDKS010000020">
    <property type="protein sequence ID" value="MEE6113340.1"/>
    <property type="molecule type" value="Genomic_DNA"/>
</dbReference>
<dbReference type="GO" id="GO:0003677">
    <property type="term" value="F:DNA binding"/>
    <property type="evidence" value="ECO:0007669"/>
    <property type="project" value="UniProtKB-KW"/>
</dbReference>
<dbReference type="InterPro" id="IPR050808">
    <property type="entry name" value="Phage_Integrase"/>
</dbReference>
<dbReference type="RefSeq" id="WP_228516301.1">
    <property type="nucleotide sequence ID" value="NZ_JACEWB010000020.1"/>
</dbReference>
<dbReference type="Proteomes" id="UP001352533">
    <property type="component" value="Unassembled WGS sequence"/>
</dbReference>
<dbReference type="InterPro" id="IPR038488">
    <property type="entry name" value="Integrase_DNA-bd_sf"/>
</dbReference>
<keyword evidence="2" id="KW-0229">DNA integration</keyword>
<keyword evidence="4" id="KW-0238">DNA-binding</keyword>
<feature type="domain" description="Integrase DNA-binding" evidence="3">
    <location>
        <begin position="8"/>
        <end position="91"/>
    </location>
</feature>
<sequence length="113" mass="12990">MSRTVKPLTITQVNNAKATDKDVSLADGQGLFLLVKKSGSKLWRFQYYKPFSKKRTLISLGSYPEVSLSDARKKRDNYRKLLAENIDPQDHNIKIFQEKLLQQQNTFAAITKD</sequence>
<evidence type="ECO:0000256" key="2">
    <source>
        <dbReference type="ARBA" id="ARBA00022908"/>
    </source>
</evidence>
<gene>
    <name evidence="4" type="ORF">M5S25_09080</name>
</gene>
<dbReference type="PANTHER" id="PTHR30629">
    <property type="entry name" value="PROPHAGE INTEGRASE"/>
    <property type="match status" value="1"/>
</dbReference>
<proteinExistence type="inferred from homology"/>
<comment type="similarity">
    <text evidence="1">Belongs to the 'phage' integrase family.</text>
</comment>
<evidence type="ECO:0000313" key="4">
    <source>
        <dbReference type="EMBL" id="MEE6113340.1"/>
    </source>
</evidence>
<dbReference type="Gene3D" id="3.30.160.390">
    <property type="entry name" value="Integrase, DNA-binding domain"/>
    <property type="match status" value="1"/>
</dbReference>
<accession>A0ABU7QRX4</accession>
<dbReference type="InterPro" id="IPR025166">
    <property type="entry name" value="Integrase_DNA_bind_dom"/>
</dbReference>
<comment type="caution">
    <text evidence="4">The sequence shown here is derived from an EMBL/GenBank/DDBJ whole genome shotgun (WGS) entry which is preliminary data.</text>
</comment>
<reference evidence="4 5" key="1">
    <citation type="journal article" date="2022" name="Front. Microbiol.">
        <title>Commensal bacteria contribute to the growth of multidrug-resistant Avibacterium paragallinarum in chickens.</title>
        <authorList>
            <person name="Zhu J."/>
            <person name="Chen Y."/>
            <person name="Wu Y."/>
            <person name="Wang Y."/>
            <person name="Zhu K."/>
        </authorList>
    </citation>
    <scope>NUCLEOTIDE SEQUENCE [LARGE SCALE GENOMIC DNA]</scope>
    <source>
        <strain evidence="4 5">AV12</strain>
    </source>
</reference>
<evidence type="ECO:0000313" key="5">
    <source>
        <dbReference type="Proteomes" id="UP001352533"/>
    </source>
</evidence>